<comment type="similarity">
    <text evidence="3">Belongs to the SAAL1 family.</text>
</comment>
<evidence type="ECO:0000256" key="3">
    <source>
        <dbReference type="ARBA" id="ARBA00038401"/>
    </source>
</evidence>
<organism evidence="4 5">
    <name type="scientific">Nepenthes gracilis</name>
    <name type="common">Slender pitcher plant</name>
    <dbReference type="NCBI Taxonomy" id="150966"/>
    <lineage>
        <taxon>Eukaryota</taxon>
        <taxon>Viridiplantae</taxon>
        <taxon>Streptophyta</taxon>
        <taxon>Embryophyta</taxon>
        <taxon>Tracheophyta</taxon>
        <taxon>Spermatophyta</taxon>
        <taxon>Magnoliopsida</taxon>
        <taxon>eudicotyledons</taxon>
        <taxon>Gunneridae</taxon>
        <taxon>Pentapetalae</taxon>
        <taxon>Caryophyllales</taxon>
        <taxon>Nepenthaceae</taxon>
        <taxon>Nepenthes</taxon>
    </lineage>
</organism>
<sequence length="561" mass="62270">MRGIFQRVDGLGFEAMSLTAKALQQFRRLIEVSSVCCVRIPKMFAAWGLYIGVEGALPSSSVKIERAYIPINHLEGAGEDSGCIMWNPAAKQYPESLIGANLGLEVLLVDLGIISLGILGNLACPETLITQISFTRGLMKTIIDPVLLNATTCWGEPCRFPTLGLQGSGRVVWASVLQPEHSFNMDLGIAVPALYPQLVANGVSSLQPSFITMWQIGWAVENVNTIIGPALVGKDPTKQVGIDNLMLQQLDGTINAGDWCKQKLEPAHALKIRSFKSGGTRLYAIVQSTTAEDAELHRCHSAGREDKSVLLRKALEPPDPEIIDDALNLLVQMKALQKMQPRLRHDPTFYGRLLASFSLSFDTSVLILKCGSVGILREGILFGKRRDTQPLPVLRPFGQDKLFTEYIDSYYAADGDNAFLTGKKEVACMENLCAYQFWQRLFKDKLRLEHLDVNGAETSQTVLPKTEEECFFFHHLIQPSLHQISEIYDDNLSSLHQYRPKFLATSAGLPLYYDPYEFRHACLLQCQPSEEALDVAEADKHDEIRKCLGLVKGSVDSEDLL</sequence>
<evidence type="ECO:0000256" key="1">
    <source>
        <dbReference type="ARBA" id="ARBA00004123"/>
    </source>
</evidence>
<dbReference type="InterPro" id="IPR052464">
    <property type="entry name" value="Synovial_Prolif_Regulator"/>
</dbReference>
<comment type="subcellular location">
    <subcellularLocation>
        <location evidence="1">Nucleus</location>
    </subcellularLocation>
</comment>
<dbReference type="EMBL" id="BSYO01000013">
    <property type="protein sequence ID" value="GMH13625.1"/>
    <property type="molecule type" value="Genomic_DNA"/>
</dbReference>
<protein>
    <submittedName>
        <fullName evidence="4">Uncharacterized protein</fullName>
    </submittedName>
</protein>
<dbReference type="Gene3D" id="3.30.390.10">
    <property type="entry name" value="Enolase-like, N-terminal domain"/>
    <property type="match status" value="1"/>
</dbReference>
<accession>A0AAD3SL31</accession>
<dbReference type="GO" id="GO:0005634">
    <property type="term" value="C:nucleus"/>
    <property type="evidence" value="ECO:0007669"/>
    <property type="project" value="UniProtKB-SubCell"/>
</dbReference>
<dbReference type="Proteomes" id="UP001279734">
    <property type="component" value="Unassembled WGS sequence"/>
</dbReference>
<dbReference type="PANTHER" id="PTHR23424">
    <property type="entry name" value="SERUM AMYLOID A"/>
    <property type="match status" value="1"/>
</dbReference>
<evidence type="ECO:0000313" key="5">
    <source>
        <dbReference type="Proteomes" id="UP001279734"/>
    </source>
</evidence>
<evidence type="ECO:0000313" key="4">
    <source>
        <dbReference type="EMBL" id="GMH13625.1"/>
    </source>
</evidence>
<proteinExistence type="inferred from homology"/>
<keyword evidence="2" id="KW-0539">Nucleus</keyword>
<keyword evidence="5" id="KW-1185">Reference proteome</keyword>
<comment type="caution">
    <text evidence="4">The sequence shown here is derived from an EMBL/GenBank/DDBJ whole genome shotgun (WGS) entry which is preliminary data.</text>
</comment>
<dbReference type="PANTHER" id="PTHR23424:SF23">
    <property type="entry name" value="PROTEIN SAAL1"/>
    <property type="match status" value="1"/>
</dbReference>
<reference evidence="4" key="1">
    <citation type="submission" date="2023-05" db="EMBL/GenBank/DDBJ databases">
        <title>Nepenthes gracilis genome sequencing.</title>
        <authorList>
            <person name="Fukushima K."/>
        </authorList>
    </citation>
    <scope>NUCLEOTIDE SEQUENCE</scope>
    <source>
        <strain evidence="4">SING2019-196</strain>
    </source>
</reference>
<dbReference type="InterPro" id="IPR029017">
    <property type="entry name" value="Enolase-like_N"/>
</dbReference>
<evidence type="ECO:0000256" key="2">
    <source>
        <dbReference type="ARBA" id="ARBA00023242"/>
    </source>
</evidence>
<name>A0AAD3SL31_NEPGR</name>
<gene>
    <name evidence="4" type="ORF">Nepgr_015466</name>
</gene>
<dbReference type="SUPFAM" id="SSF54826">
    <property type="entry name" value="Enolase N-terminal domain-like"/>
    <property type="match status" value="1"/>
</dbReference>
<dbReference type="AlphaFoldDB" id="A0AAD3SL31"/>